<accession>A0A1G4G8D5</accession>
<dbReference type="RefSeq" id="WP_071137199.1">
    <property type="nucleotide sequence ID" value="NZ_DUQN01000001.1"/>
</dbReference>
<evidence type="ECO:0000313" key="1">
    <source>
        <dbReference type="EMBL" id="SCM58790.1"/>
    </source>
</evidence>
<dbReference type="GO" id="GO:0005975">
    <property type="term" value="P:carbohydrate metabolic process"/>
    <property type="evidence" value="ECO:0007669"/>
    <property type="project" value="InterPro"/>
</dbReference>
<organism evidence="1 2">
    <name type="scientific">Petrimonas mucosa</name>
    <dbReference type="NCBI Taxonomy" id="1642646"/>
    <lineage>
        <taxon>Bacteria</taxon>
        <taxon>Pseudomonadati</taxon>
        <taxon>Bacteroidota</taxon>
        <taxon>Bacteroidia</taxon>
        <taxon>Bacteroidales</taxon>
        <taxon>Dysgonomonadaceae</taxon>
        <taxon>Petrimonas</taxon>
    </lineage>
</organism>
<dbReference type="AlphaFoldDB" id="A0A1G4G8D5"/>
<evidence type="ECO:0000313" key="2">
    <source>
        <dbReference type="Proteomes" id="UP000178485"/>
    </source>
</evidence>
<dbReference type="InterPro" id="IPR008928">
    <property type="entry name" value="6-hairpin_glycosidase_sf"/>
</dbReference>
<proteinExistence type="predicted"/>
<dbReference type="EMBL" id="LT608328">
    <property type="protein sequence ID" value="SCM58790.1"/>
    <property type="molecule type" value="Genomic_DNA"/>
</dbReference>
<gene>
    <name evidence="1" type="ORF">ING2E5A_1973</name>
</gene>
<protein>
    <submittedName>
        <fullName evidence="1">Uncharacterized protein</fullName>
    </submittedName>
</protein>
<dbReference type="PANTHER" id="PTHR47791:SF4">
    <property type="entry name" value="(PUTATIVE SECRETED PROTEIN)-RELATED"/>
    <property type="match status" value="1"/>
</dbReference>
<dbReference type="STRING" id="1642646.ING2E5A_1973"/>
<dbReference type="PIRSF" id="PIRSF021505">
    <property type="entry name" value="O_gly_hdrol"/>
    <property type="match status" value="1"/>
</dbReference>
<dbReference type="PANTHER" id="PTHR47791">
    <property type="entry name" value="MEIOTICALLY UP-REGULATED GENE 191 PROTEIN"/>
    <property type="match status" value="1"/>
</dbReference>
<dbReference type="Gene3D" id="1.50.10.20">
    <property type="match status" value="1"/>
</dbReference>
<dbReference type="KEGG" id="pmuc:ING2E5A_1973"/>
<dbReference type="SUPFAM" id="SSF48208">
    <property type="entry name" value="Six-hairpin glycosidases"/>
    <property type="match status" value="1"/>
</dbReference>
<sequence length="409" mass="46235">MKLRYLFLLYITPLILACGGKDLEEFTPPDPVKPEEPDKELLYHERARELFDLINLYYRVNNGATAGLYNENYPKKAGDNPASYLWPYDGLVSGVTLLHKLGYNVDYSSFVNRFDLYYRTSANGNNIGGFGSSTDGTKGGGTRFYDDNSIVGINLVEAYRLTGNESYRSRAKDIVAFLQSGEDQLLGGGLWWNEDEKNIPGNENSNKPTCSNGYATHFLLQYYTICTDGEKAAVLAFAKRLYSWINTNLRDPDDGCYWNDIKPSGSINKTKWTYNTGVMISNGVQLFKLTGEQVYLDKATESARGSYSYFARPRGKLALAYPDHDPWFTTKLIRSYIDILPYHANAGSYINTFVNYLDYAWKNARFSNGLFYEDWTGTTPKRAEQLLMQAAALESLSLIAIYKGESVKK</sequence>
<dbReference type="InterPro" id="IPR005198">
    <property type="entry name" value="Glyco_hydro_76"/>
</dbReference>
<keyword evidence="2" id="KW-1185">Reference proteome</keyword>
<reference evidence="1 2" key="1">
    <citation type="submission" date="2016-08" db="EMBL/GenBank/DDBJ databases">
        <authorList>
            <person name="Seilhamer J.J."/>
        </authorList>
    </citation>
    <scope>NUCLEOTIDE SEQUENCE [LARGE SCALE GENOMIC DNA]</scope>
    <source>
        <strain evidence="1">ING2-E5A</strain>
    </source>
</reference>
<dbReference type="Proteomes" id="UP000178485">
    <property type="component" value="Chromosome i"/>
</dbReference>
<dbReference type="Pfam" id="PF03663">
    <property type="entry name" value="Glyco_hydro_76"/>
    <property type="match status" value="1"/>
</dbReference>
<name>A0A1G4G8D5_9BACT</name>
<dbReference type="InterPro" id="IPR014512">
    <property type="entry name" value="O_gly_hydro"/>
</dbReference>
<dbReference type="PROSITE" id="PS51257">
    <property type="entry name" value="PROKAR_LIPOPROTEIN"/>
    <property type="match status" value="1"/>
</dbReference>
<dbReference type="InterPro" id="IPR053169">
    <property type="entry name" value="MUG_Protein"/>
</dbReference>